<protein>
    <submittedName>
        <fullName evidence="5">MarR family transcriptional regulator</fullName>
    </submittedName>
</protein>
<dbReference type="Proteomes" id="UP001174037">
    <property type="component" value="Unassembled WGS sequence"/>
</dbReference>
<dbReference type="SMART" id="SM00347">
    <property type="entry name" value="HTH_MARR"/>
    <property type="match status" value="1"/>
</dbReference>
<accession>A0A1B1G3N1</accession>
<evidence type="ECO:0000256" key="2">
    <source>
        <dbReference type="ARBA" id="ARBA00023125"/>
    </source>
</evidence>
<dbReference type="EMBL" id="JARGCK010000006">
    <property type="protein sequence ID" value="MDK9866145.1"/>
    <property type="molecule type" value="Genomic_DNA"/>
</dbReference>
<dbReference type="AlphaFoldDB" id="A0A1B1G3N1"/>
<dbReference type="InterPro" id="IPR039422">
    <property type="entry name" value="MarR/SlyA-like"/>
</dbReference>
<dbReference type="KEGG" id="seqo:SE1039_01110"/>
<organism evidence="5 9">
    <name type="scientific">Staphylococcus equorum</name>
    <dbReference type="NCBI Taxonomy" id="246432"/>
    <lineage>
        <taxon>Bacteria</taxon>
        <taxon>Bacillati</taxon>
        <taxon>Bacillota</taxon>
        <taxon>Bacilli</taxon>
        <taxon>Bacillales</taxon>
        <taxon>Staphylococcaceae</taxon>
        <taxon>Staphylococcus</taxon>
    </lineage>
</organism>
<dbReference type="EMBL" id="JAMBQA010000003">
    <property type="protein sequence ID" value="MDG0845978.1"/>
    <property type="molecule type" value="Genomic_DNA"/>
</dbReference>
<comment type="caution">
    <text evidence="5">The sequence shown here is derived from an EMBL/GenBank/DDBJ whole genome shotgun (WGS) entry which is preliminary data.</text>
</comment>
<reference evidence="7" key="2">
    <citation type="submission" date="2015-11" db="EMBL/GenBank/DDBJ databases">
        <authorList>
            <person name="Wolfe B.E."/>
        </authorList>
    </citation>
    <scope>NUCLEOTIDE SEQUENCE</scope>
    <source>
        <strain evidence="7">738_7</strain>
    </source>
</reference>
<keyword evidence="1" id="KW-0805">Transcription regulation</keyword>
<evidence type="ECO:0000313" key="8">
    <source>
        <dbReference type="Proteomes" id="UP000095464"/>
    </source>
</evidence>
<dbReference type="GO" id="GO:0003677">
    <property type="term" value="F:DNA binding"/>
    <property type="evidence" value="ECO:0007669"/>
    <property type="project" value="UniProtKB-KW"/>
</dbReference>
<dbReference type="PANTHER" id="PTHR33164:SF99">
    <property type="entry name" value="MARR FAMILY REGULATORY PROTEIN"/>
    <property type="match status" value="1"/>
</dbReference>
<evidence type="ECO:0000313" key="7">
    <source>
        <dbReference type="EMBL" id="OEK58786.1"/>
    </source>
</evidence>
<feature type="domain" description="HTH marR-type" evidence="4">
    <location>
        <begin position="1"/>
        <end position="137"/>
    </location>
</feature>
<dbReference type="GO" id="GO:0006950">
    <property type="term" value="P:response to stress"/>
    <property type="evidence" value="ECO:0007669"/>
    <property type="project" value="TreeGrafter"/>
</dbReference>
<dbReference type="eggNOG" id="COG1846">
    <property type="taxonomic scope" value="Bacteria"/>
</dbReference>
<dbReference type="Pfam" id="PF01047">
    <property type="entry name" value="MarR"/>
    <property type="match status" value="1"/>
</dbReference>
<dbReference type="SUPFAM" id="SSF46785">
    <property type="entry name" value="Winged helix' DNA-binding domain"/>
    <property type="match status" value="1"/>
</dbReference>
<keyword evidence="3" id="KW-0804">Transcription</keyword>
<dbReference type="OrthoDB" id="166070at2"/>
<dbReference type="PANTHER" id="PTHR33164">
    <property type="entry name" value="TRANSCRIPTIONAL REGULATOR, MARR FAMILY"/>
    <property type="match status" value="1"/>
</dbReference>
<evidence type="ECO:0000313" key="9">
    <source>
        <dbReference type="Proteomes" id="UP001152422"/>
    </source>
</evidence>
<dbReference type="GO" id="GO:0003700">
    <property type="term" value="F:DNA-binding transcription factor activity"/>
    <property type="evidence" value="ECO:0007669"/>
    <property type="project" value="InterPro"/>
</dbReference>
<gene>
    <name evidence="7" type="ORF">ASS94_01640</name>
    <name evidence="5" type="ORF">M4L89_07035</name>
    <name evidence="6" type="ORF">P1A27_09345</name>
</gene>
<proteinExistence type="predicted"/>
<dbReference type="PRINTS" id="PR00598">
    <property type="entry name" value="HTHMARR"/>
</dbReference>
<reference evidence="6" key="4">
    <citation type="journal article" date="2023" name="Int. J. Mol. Sci.">
        <title>Antibiotic Resistance/Susceptibility Profiles of Staphylococcus equorum Strains from Cheese, and Genome Analysis for Antibiotic Resistance Genes.</title>
        <authorList>
            <person name="Vazquez L."/>
            <person name="Srednik M.E."/>
            <person name="Rodriguez J."/>
            <person name="Florez A.B."/>
            <person name="Mayo B."/>
        </authorList>
    </citation>
    <scope>NUCLEOTIDE SEQUENCE</scope>
    <source>
        <strain evidence="6">5A3I</strain>
    </source>
</reference>
<dbReference type="Proteomes" id="UP001152422">
    <property type="component" value="Unassembled WGS sequence"/>
</dbReference>
<dbReference type="EMBL" id="LNPX01000006">
    <property type="protein sequence ID" value="OEK58786.1"/>
    <property type="molecule type" value="Genomic_DNA"/>
</dbReference>
<sequence>MEKNNFFELIHTAELFNDATMTLFLKQFNMNVNISQIIALSKLKEHGAQKPSALAQSLGYTSGAITGLTNKLVKEGYIVREHQEEDRRSILITITAKGLDVLEEAQKQGQAMRNDIYSVLNDDEVTQLLNIQKKLYSHVKQMNK</sequence>
<name>A0A1B1G3N1_9STAP</name>
<evidence type="ECO:0000259" key="4">
    <source>
        <dbReference type="PROSITE" id="PS50995"/>
    </source>
</evidence>
<reference evidence="5" key="3">
    <citation type="submission" date="2022-05" db="EMBL/GenBank/DDBJ databases">
        <title>Comparative genomics of Staphylococcus equorum isolates.</title>
        <authorList>
            <person name="Luelf R.H."/>
        </authorList>
    </citation>
    <scope>NUCLEOTIDE SEQUENCE</scope>
    <source>
        <strain evidence="5">TMW 2.2497</strain>
    </source>
</reference>
<keyword evidence="9" id="KW-1185">Reference proteome</keyword>
<dbReference type="PROSITE" id="PS01117">
    <property type="entry name" value="HTH_MARR_1"/>
    <property type="match status" value="1"/>
</dbReference>
<dbReference type="STRING" id="246432.SE1039_01110"/>
<evidence type="ECO:0000256" key="1">
    <source>
        <dbReference type="ARBA" id="ARBA00023015"/>
    </source>
</evidence>
<reference evidence="6" key="5">
    <citation type="submission" date="2023-03" db="EMBL/GenBank/DDBJ databases">
        <authorList>
            <person name="Vazquez L."/>
            <person name="Rodriguez J."/>
            <person name="Mayo B."/>
            <person name="Florez A.B."/>
        </authorList>
    </citation>
    <scope>NUCLEOTIDE SEQUENCE</scope>
    <source>
        <strain evidence="6">5A3I</strain>
    </source>
</reference>
<reference evidence="8" key="1">
    <citation type="submission" date="2015-11" db="EMBL/GenBank/DDBJ databases">
        <title>Genomic diversity of Staphylococcus saprophyticus strains from urinary tract infections, animal surfaces, and fermented foods.</title>
        <authorList>
            <person name="Wolfe B.E."/>
        </authorList>
    </citation>
    <scope>NUCLEOTIDE SEQUENCE [LARGE SCALE GENOMIC DNA]</scope>
    <source>
        <strain evidence="8">738_7</strain>
    </source>
</reference>
<dbReference type="InterPro" id="IPR036390">
    <property type="entry name" value="WH_DNA-bd_sf"/>
</dbReference>
<dbReference type="Proteomes" id="UP000095464">
    <property type="component" value="Unassembled WGS sequence"/>
</dbReference>
<evidence type="ECO:0000256" key="3">
    <source>
        <dbReference type="ARBA" id="ARBA00023163"/>
    </source>
</evidence>
<dbReference type="PROSITE" id="PS50995">
    <property type="entry name" value="HTH_MARR_2"/>
    <property type="match status" value="1"/>
</dbReference>
<dbReference type="InterPro" id="IPR036388">
    <property type="entry name" value="WH-like_DNA-bd_sf"/>
</dbReference>
<dbReference type="Gene3D" id="1.10.10.10">
    <property type="entry name" value="Winged helix-like DNA-binding domain superfamily/Winged helix DNA-binding domain"/>
    <property type="match status" value="1"/>
</dbReference>
<dbReference type="InterPro" id="IPR000835">
    <property type="entry name" value="HTH_MarR-typ"/>
</dbReference>
<dbReference type="InterPro" id="IPR023187">
    <property type="entry name" value="Tscrpt_reg_MarR-type_CS"/>
</dbReference>
<evidence type="ECO:0000313" key="6">
    <source>
        <dbReference type="EMBL" id="MDK9866145.1"/>
    </source>
</evidence>
<keyword evidence="2" id="KW-0238">DNA-binding</keyword>
<dbReference type="RefSeq" id="WP_002506124.1">
    <property type="nucleotide sequence ID" value="NZ_CP013114.1"/>
</dbReference>
<evidence type="ECO:0000313" key="5">
    <source>
        <dbReference type="EMBL" id="MDG0845978.1"/>
    </source>
</evidence>